<dbReference type="PANTHER" id="PTHR47691">
    <property type="entry name" value="REGULATOR-RELATED"/>
    <property type="match status" value="1"/>
</dbReference>
<reference evidence="2 3" key="1">
    <citation type="submission" date="2017-08" db="EMBL/GenBank/DDBJ databases">
        <title>Genomes of Fischerella (Mastigocladus) sp. strains.</title>
        <authorList>
            <person name="Miller S.R."/>
        </authorList>
    </citation>
    <scope>NUCLEOTIDE SEQUENCE [LARGE SCALE GENOMIC DNA]</scope>
    <source>
        <strain evidence="2 3">CCMEE 5323</strain>
    </source>
</reference>
<dbReference type="InterPro" id="IPR002182">
    <property type="entry name" value="NB-ARC"/>
</dbReference>
<protein>
    <recommendedName>
        <fullName evidence="1">NB-ARC domain-containing protein</fullName>
    </recommendedName>
</protein>
<dbReference type="RefSeq" id="WP_102205039.1">
    <property type="nucleotide sequence ID" value="NZ_CAWNVR010000234.1"/>
</dbReference>
<comment type="caution">
    <text evidence="2">The sequence shown here is derived from an EMBL/GenBank/DDBJ whole genome shotgun (WGS) entry which is preliminary data.</text>
</comment>
<dbReference type="InterPro" id="IPR027417">
    <property type="entry name" value="P-loop_NTPase"/>
</dbReference>
<evidence type="ECO:0000259" key="1">
    <source>
        <dbReference type="Pfam" id="PF00931"/>
    </source>
</evidence>
<evidence type="ECO:0000313" key="2">
    <source>
        <dbReference type="EMBL" id="PLZ91858.1"/>
    </source>
</evidence>
<dbReference type="PRINTS" id="PR00364">
    <property type="entry name" value="DISEASERSIST"/>
</dbReference>
<dbReference type="EMBL" id="NRQW01000151">
    <property type="protein sequence ID" value="PLZ91858.1"/>
    <property type="molecule type" value="Genomic_DNA"/>
</dbReference>
<keyword evidence="3" id="KW-1185">Reference proteome</keyword>
<sequence>MKRFWLRKPIQQQSFINICRAVGEDWKRIVDPTNSDATIDWDGAPNIWDFYGRTDELNKLQQWILQDHCRVVAILGMGGIGKTALAVKLAEQIQGEFEYFIWRSLRQTLSFESLLVEFISFFSHQQQTQGDLSQIVDFLCKHRCLVVLDELDTVFDSGHSVGHYSPGFEGYGELIRLVGERRNLKSCLVVISREEPREILALKGNRLPTRSLSLQGLGEAANEIFQERGLIYEPEQWQEMIQMYRGNPLALRILSTTIKDVFGGSVVEFLITIL</sequence>
<dbReference type="Pfam" id="PF00931">
    <property type="entry name" value="NB-ARC"/>
    <property type="match status" value="1"/>
</dbReference>
<dbReference type="AlphaFoldDB" id="A0A2N6K5K8"/>
<feature type="domain" description="NB-ARC" evidence="1">
    <location>
        <begin position="54"/>
        <end position="150"/>
    </location>
</feature>
<dbReference type="Proteomes" id="UP000235036">
    <property type="component" value="Unassembled WGS sequence"/>
</dbReference>
<organism evidence="2 3">
    <name type="scientific">Fischerella muscicola CCMEE 5323</name>
    <dbReference type="NCBI Taxonomy" id="2019572"/>
    <lineage>
        <taxon>Bacteria</taxon>
        <taxon>Bacillati</taxon>
        <taxon>Cyanobacteriota</taxon>
        <taxon>Cyanophyceae</taxon>
        <taxon>Nostocales</taxon>
        <taxon>Hapalosiphonaceae</taxon>
        <taxon>Fischerella</taxon>
    </lineage>
</organism>
<dbReference type="SUPFAM" id="SSF52540">
    <property type="entry name" value="P-loop containing nucleoside triphosphate hydrolases"/>
    <property type="match status" value="1"/>
</dbReference>
<dbReference type="PANTHER" id="PTHR47691:SF3">
    <property type="entry name" value="HTH-TYPE TRANSCRIPTIONAL REGULATOR RV0890C-RELATED"/>
    <property type="match status" value="1"/>
</dbReference>
<evidence type="ECO:0000313" key="3">
    <source>
        <dbReference type="Proteomes" id="UP000235036"/>
    </source>
</evidence>
<dbReference type="Gene3D" id="3.40.50.300">
    <property type="entry name" value="P-loop containing nucleotide triphosphate hydrolases"/>
    <property type="match status" value="1"/>
</dbReference>
<proteinExistence type="predicted"/>
<name>A0A2N6K5K8_FISMU</name>
<accession>A0A2N6K5K8</accession>
<dbReference type="GO" id="GO:0043531">
    <property type="term" value="F:ADP binding"/>
    <property type="evidence" value="ECO:0007669"/>
    <property type="project" value="InterPro"/>
</dbReference>
<gene>
    <name evidence="2" type="ORF">CEN44_07540</name>
</gene>